<comment type="caution">
    <text evidence="7">The sequence shown here is derived from an EMBL/GenBank/DDBJ whole genome shotgun (WGS) entry which is preliminary data.</text>
</comment>
<evidence type="ECO:0000256" key="2">
    <source>
        <dbReference type="ARBA" id="ARBA00022481"/>
    </source>
</evidence>
<dbReference type="Pfam" id="PF07963">
    <property type="entry name" value="N_methyl"/>
    <property type="match status" value="1"/>
</dbReference>
<dbReference type="InterPro" id="IPR000983">
    <property type="entry name" value="Bac_GSPG_pilin"/>
</dbReference>
<sequence>MITRIQKALAARREEVKDGDKGFTLIELLVVVIIIGILAAIAIPVYIGVQNNAKDSSVKSDVSNLKTALVSIQTGGTALPTSSTTVTSFAGLGTALSQAGATYGADTTSLTYGPSGTGFCIIGQSDTSSTAKFYATDSSGVTSTACTIG</sequence>
<organism evidence="7 8">
    <name type="scientific">Lysinimonas soli</name>
    <dbReference type="NCBI Taxonomy" id="1074233"/>
    <lineage>
        <taxon>Bacteria</taxon>
        <taxon>Bacillati</taxon>
        <taxon>Actinomycetota</taxon>
        <taxon>Actinomycetes</taxon>
        <taxon>Micrococcales</taxon>
        <taxon>Microbacteriaceae</taxon>
        <taxon>Lysinimonas</taxon>
    </lineage>
</organism>
<dbReference type="SUPFAM" id="SSF54523">
    <property type="entry name" value="Pili subunits"/>
    <property type="match status" value="1"/>
</dbReference>
<dbReference type="Proteomes" id="UP001596039">
    <property type="component" value="Unassembled WGS sequence"/>
</dbReference>
<dbReference type="Gene3D" id="3.30.700.10">
    <property type="entry name" value="Glycoprotein, Type 4 Pilin"/>
    <property type="match status" value="1"/>
</dbReference>
<evidence type="ECO:0000256" key="4">
    <source>
        <dbReference type="ARBA" id="ARBA00022989"/>
    </source>
</evidence>
<dbReference type="PRINTS" id="PR00813">
    <property type="entry name" value="BCTERIALGSPG"/>
</dbReference>
<dbReference type="PANTHER" id="PTHR30093">
    <property type="entry name" value="GENERAL SECRETION PATHWAY PROTEIN G"/>
    <property type="match status" value="1"/>
</dbReference>
<accession>A0ABW0NTX3</accession>
<keyword evidence="4 6" id="KW-1133">Transmembrane helix</keyword>
<evidence type="ECO:0000313" key="8">
    <source>
        <dbReference type="Proteomes" id="UP001596039"/>
    </source>
</evidence>
<evidence type="ECO:0000256" key="5">
    <source>
        <dbReference type="ARBA" id="ARBA00023136"/>
    </source>
</evidence>
<reference evidence="8" key="1">
    <citation type="journal article" date="2019" name="Int. J. Syst. Evol. Microbiol.">
        <title>The Global Catalogue of Microorganisms (GCM) 10K type strain sequencing project: providing services to taxonomists for standard genome sequencing and annotation.</title>
        <authorList>
            <consortium name="The Broad Institute Genomics Platform"/>
            <consortium name="The Broad Institute Genome Sequencing Center for Infectious Disease"/>
            <person name="Wu L."/>
            <person name="Ma J."/>
        </authorList>
    </citation>
    <scope>NUCLEOTIDE SEQUENCE [LARGE SCALE GENOMIC DNA]</scope>
    <source>
        <strain evidence="8">CGMCC 4.6997</strain>
    </source>
</reference>
<dbReference type="RefSeq" id="WP_386740460.1">
    <property type="nucleotide sequence ID" value="NZ_JBHSMG010000002.1"/>
</dbReference>
<evidence type="ECO:0000256" key="3">
    <source>
        <dbReference type="ARBA" id="ARBA00022692"/>
    </source>
</evidence>
<protein>
    <submittedName>
        <fullName evidence="7">Type II secretion system protein</fullName>
    </submittedName>
</protein>
<dbReference type="NCBIfam" id="TIGR02532">
    <property type="entry name" value="IV_pilin_GFxxxE"/>
    <property type="match status" value="1"/>
</dbReference>
<dbReference type="InterPro" id="IPR012902">
    <property type="entry name" value="N_methyl_site"/>
</dbReference>
<gene>
    <name evidence="7" type="ORF">ACFPJ4_10985</name>
</gene>
<dbReference type="EMBL" id="JBHSMG010000002">
    <property type="protein sequence ID" value="MFC5502763.1"/>
    <property type="molecule type" value="Genomic_DNA"/>
</dbReference>
<evidence type="ECO:0000256" key="1">
    <source>
        <dbReference type="ARBA" id="ARBA00004167"/>
    </source>
</evidence>
<name>A0ABW0NTX3_9MICO</name>
<feature type="transmembrane region" description="Helical" evidence="6">
    <location>
        <begin position="22"/>
        <end position="47"/>
    </location>
</feature>
<dbReference type="PANTHER" id="PTHR30093:SF44">
    <property type="entry name" value="TYPE II SECRETION SYSTEM CORE PROTEIN G"/>
    <property type="match status" value="1"/>
</dbReference>
<keyword evidence="8" id="KW-1185">Reference proteome</keyword>
<evidence type="ECO:0000256" key="6">
    <source>
        <dbReference type="SAM" id="Phobius"/>
    </source>
</evidence>
<keyword evidence="2" id="KW-0488">Methylation</keyword>
<dbReference type="PROSITE" id="PS00409">
    <property type="entry name" value="PROKAR_NTER_METHYL"/>
    <property type="match status" value="1"/>
</dbReference>
<keyword evidence="5 6" id="KW-0472">Membrane</keyword>
<proteinExistence type="predicted"/>
<keyword evidence="3 6" id="KW-0812">Transmembrane</keyword>
<comment type="subcellular location">
    <subcellularLocation>
        <location evidence="1">Membrane</location>
        <topology evidence="1">Single-pass membrane protein</topology>
    </subcellularLocation>
</comment>
<evidence type="ECO:0000313" key="7">
    <source>
        <dbReference type="EMBL" id="MFC5502763.1"/>
    </source>
</evidence>
<dbReference type="InterPro" id="IPR045584">
    <property type="entry name" value="Pilin-like"/>
</dbReference>